<dbReference type="Proteomes" id="UP000324162">
    <property type="component" value="Unassembled WGS sequence"/>
</dbReference>
<dbReference type="SMART" id="SM00052">
    <property type="entry name" value="EAL"/>
    <property type="match status" value="1"/>
</dbReference>
<keyword evidence="1" id="KW-0812">Transmembrane</keyword>
<feature type="transmembrane region" description="Helical" evidence="1">
    <location>
        <begin position="272"/>
        <end position="292"/>
    </location>
</feature>
<dbReference type="Pfam" id="PF00563">
    <property type="entry name" value="EAL"/>
    <property type="match status" value="1"/>
</dbReference>
<accession>A0AB73BIG4</accession>
<keyword evidence="1" id="KW-1133">Transmembrane helix</keyword>
<dbReference type="SUPFAM" id="SSF141868">
    <property type="entry name" value="EAL domain-like"/>
    <property type="match status" value="1"/>
</dbReference>
<name>A0AB73BIG4_9GAMM</name>
<dbReference type="PROSITE" id="PS50883">
    <property type="entry name" value="EAL"/>
    <property type="match status" value="1"/>
</dbReference>
<proteinExistence type="predicted"/>
<protein>
    <submittedName>
        <fullName evidence="3">EAL domain-containing protein</fullName>
    </submittedName>
</protein>
<dbReference type="InterPro" id="IPR050706">
    <property type="entry name" value="Cyclic-di-GMP_PDE-like"/>
</dbReference>
<dbReference type="InterPro" id="IPR001633">
    <property type="entry name" value="EAL_dom"/>
</dbReference>
<dbReference type="AlphaFoldDB" id="A0AB73BIG4"/>
<evidence type="ECO:0000313" key="3">
    <source>
        <dbReference type="EMBL" id="KAA1161652.1"/>
    </source>
</evidence>
<dbReference type="GO" id="GO:0071111">
    <property type="term" value="F:cyclic-guanylate-specific phosphodiesterase activity"/>
    <property type="evidence" value="ECO:0007669"/>
    <property type="project" value="InterPro"/>
</dbReference>
<dbReference type="PANTHER" id="PTHR33121:SF79">
    <property type="entry name" value="CYCLIC DI-GMP PHOSPHODIESTERASE PDED-RELATED"/>
    <property type="match status" value="1"/>
</dbReference>
<dbReference type="Gene3D" id="3.20.20.450">
    <property type="entry name" value="EAL domain"/>
    <property type="match status" value="1"/>
</dbReference>
<comment type="caution">
    <text evidence="3">The sequence shown here is derived from an EMBL/GenBank/DDBJ whole genome shotgun (WGS) entry which is preliminary data.</text>
</comment>
<evidence type="ECO:0000256" key="1">
    <source>
        <dbReference type="SAM" id="Phobius"/>
    </source>
</evidence>
<feature type="transmembrane region" description="Helical" evidence="1">
    <location>
        <begin position="25"/>
        <end position="43"/>
    </location>
</feature>
<feature type="domain" description="EAL" evidence="2">
    <location>
        <begin position="296"/>
        <end position="546"/>
    </location>
</feature>
<dbReference type="PANTHER" id="PTHR33121">
    <property type="entry name" value="CYCLIC DI-GMP PHOSPHODIESTERASE PDEF"/>
    <property type="match status" value="1"/>
</dbReference>
<sequence length="547" mass="62200">MFIGVLKAIHSGNCIVLKFQYKFKAFVIATISVLLVMLIDYPLEVVSKKAFLRSQVEADFNWFKSDLNKQLKQLNDFFVENDNLTPSCTPATLLALRKAHFNIQNIAELGIRDPKGNLICTSWQKLKKPMKTSGIKPTKSKRLRFFGPIAANFIGETALIIAKTRSDGYEINALLPQSLLNRRINELDRNYTYVATVDARKGKVVTVVGDYTLPINYPLFPLTKPLTVKGVVFDDAKKHFLIIEPLKYLPRLALMIAIDENVLYEDVYYPSYSHVALYIIIFLLIFIFTEVYQQNYQSRKSELRNYLKQGRFVNYYQLIWDSNIKQFAGAETLVRLKHPIEGVLTPNRFLPDIESNHLNISLTYAVIKNLIADSAELIGWDSNIKININITGEHLKDAYFKQLVFSLNAVIPHLVLELTENELIDLDDQEVIQTMQDFKDQNILIAIDDFGTGYAGLQYLKALPLDILKIDRSYVSAIGTESQLAILLDALIELAKTIGIDVVAEGVETQEQADYLLSKGVFLHQGWLYHKASPVSQIIGNLEKRIL</sequence>
<dbReference type="EMBL" id="SEUK01000046">
    <property type="protein sequence ID" value="KAA1161652.1"/>
    <property type="molecule type" value="Genomic_DNA"/>
</dbReference>
<evidence type="ECO:0000259" key="2">
    <source>
        <dbReference type="PROSITE" id="PS50883"/>
    </source>
</evidence>
<reference evidence="3 4" key="1">
    <citation type="submission" date="2019-01" db="EMBL/GenBank/DDBJ databases">
        <title>Genome sequences of marine Pseudoalteromonas species.</title>
        <authorList>
            <person name="Boraston A.B."/>
            <person name="Hehemann J.-H."/>
            <person name="Vickers C.J."/>
            <person name="Salama-Alber O."/>
            <person name="Abe K."/>
            <person name="Hettle A.J."/>
        </authorList>
    </citation>
    <scope>NUCLEOTIDE SEQUENCE [LARGE SCALE GENOMIC DNA]</scope>
    <source>
        <strain evidence="3 4">PS42</strain>
    </source>
</reference>
<dbReference type="CDD" id="cd01948">
    <property type="entry name" value="EAL"/>
    <property type="match status" value="1"/>
</dbReference>
<gene>
    <name evidence="3" type="ORF">EU508_07450</name>
</gene>
<evidence type="ECO:0000313" key="4">
    <source>
        <dbReference type="Proteomes" id="UP000324162"/>
    </source>
</evidence>
<dbReference type="InterPro" id="IPR035919">
    <property type="entry name" value="EAL_sf"/>
</dbReference>
<organism evidence="3 4">
    <name type="scientific">Pseudoalteromonas fuliginea</name>
    <dbReference type="NCBI Taxonomy" id="1872678"/>
    <lineage>
        <taxon>Bacteria</taxon>
        <taxon>Pseudomonadati</taxon>
        <taxon>Pseudomonadota</taxon>
        <taxon>Gammaproteobacteria</taxon>
        <taxon>Alteromonadales</taxon>
        <taxon>Pseudoalteromonadaceae</taxon>
        <taxon>Pseudoalteromonas</taxon>
    </lineage>
</organism>
<keyword evidence="1" id="KW-0472">Membrane</keyword>